<dbReference type="SMART" id="SM00986">
    <property type="entry name" value="UDG"/>
    <property type="match status" value="1"/>
</dbReference>
<reference evidence="2" key="1">
    <citation type="journal article" date="2014" name="Int. J. Syst. Evol. Microbiol.">
        <title>Complete genome sequence of Corynebacterium casei LMG S-19264T (=DSM 44701T), isolated from a smear-ripened cheese.</title>
        <authorList>
            <consortium name="US DOE Joint Genome Institute (JGI-PGF)"/>
            <person name="Walter F."/>
            <person name="Albersmeier A."/>
            <person name="Kalinowski J."/>
            <person name="Ruckert C."/>
        </authorList>
    </citation>
    <scope>NUCLEOTIDE SEQUENCE</scope>
    <source>
        <strain evidence="2">CGMCC 1.15360</strain>
    </source>
</reference>
<dbReference type="Pfam" id="PF03167">
    <property type="entry name" value="UDG"/>
    <property type="match status" value="1"/>
</dbReference>
<protein>
    <submittedName>
        <fullName evidence="2">DNA-deoxyinosine glycosylase</fullName>
    </submittedName>
</protein>
<dbReference type="EMBL" id="BMIP01000005">
    <property type="protein sequence ID" value="GGD73441.1"/>
    <property type="molecule type" value="Genomic_DNA"/>
</dbReference>
<dbReference type="InterPro" id="IPR005122">
    <property type="entry name" value="Uracil-DNA_glycosylase-like"/>
</dbReference>
<keyword evidence="3" id="KW-1185">Reference proteome</keyword>
<dbReference type="RefSeq" id="WP_066777246.1">
    <property type="nucleotide sequence ID" value="NZ_BMIP01000005.1"/>
</dbReference>
<evidence type="ECO:0000259" key="1">
    <source>
        <dbReference type="SMART" id="SM00986"/>
    </source>
</evidence>
<dbReference type="AlphaFoldDB" id="A0A916Z2U9"/>
<organism evidence="2 3">
    <name type="scientific">Croceicoccus mobilis</name>
    <dbReference type="NCBI Taxonomy" id="1703339"/>
    <lineage>
        <taxon>Bacteria</taxon>
        <taxon>Pseudomonadati</taxon>
        <taxon>Pseudomonadota</taxon>
        <taxon>Alphaproteobacteria</taxon>
        <taxon>Sphingomonadales</taxon>
        <taxon>Erythrobacteraceae</taxon>
        <taxon>Croceicoccus</taxon>
    </lineage>
</organism>
<evidence type="ECO:0000313" key="2">
    <source>
        <dbReference type="EMBL" id="GGD73441.1"/>
    </source>
</evidence>
<dbReference type="SMART" id="SM00987">
    <property type="entry name" value="UreE_C"/>
    <property type="match status" value="1"/>
</dbReference>
<dbReference type="InterPro" id="IPR026353">
    <property type="entry name" value="Hypoxan-DNA_Glyclase"/>
</dbReference>
<accession>A0A916Z2U9</accession>
<dbReference type="NCBIfam" id="TIGR04274">
    <property type="entry name" value="hypoxanDNAglyco"/>
    <property type="match status" value="1"/>
</dbReference>
<dbReference type="OrthoDB" id="9799921at2"/>
<comment type="caution">
    <text evidence="2">The sequence shown here is derived from an EMBL/GenBank/DDBJ whole genome shotgun (WGS) entry which is preliminary data.</text>
</comment>
<dbReference type="InterPro" id="IPR036895">
    <property type="entry name" value="Uracil-DNA_glycosylase-like_sf"/>
</dbReference>
<dbReference type="Gene3D" id="3.40.470.10">
    <property type="entry name" value="Uracil-DNA glycosylase-like domain"/>
    <property type="match status" value="1"/>
</dbReference>
<reference evidence="2" key="2">
    <citation type="submission" date="2020-09" db="EMBL/GenBank/DDBJ databases">
        <authorList>
            <person name="Sun Q."/>
            <person name="Zhou Y."/>
        </authorList>
    </citation>
    <scope>NUCLEOTIDE SEQUENCE</scope>
    <source>
        <strain evidence="2">CGMCC 1.15360</strain>
    </source>
</reference>
<feature type="domain" description="Uracil-DNA glycosylase-like" evidence="1">
    <location>
        <begin position="9"/>
        <end position="162"/>
    </location>
</feature>
<dbReference type="CDD" id="cd10032">
    <property type="entry name" value="UDG-F6_HDG"/>
    <property type="match status" value="1"/>
</dbReference>
<gene>
    <name evidence="2" type="ORF">GCM10010990_23820</name>
</gene>
<proteinExistence type="predicted"/>
<evidence type="ECO:0000313" key="3">
    <source>
        <dbReference type="Proteomes" id="UP000612349"/>
    </source>
</evidence>
<dbReference type="Proteomes" id="UP000612349">
    <property type="component" value="Unassembled WGS sequence"/>
</dbReference>
<dbReference type="SUPFAM" id="SSF52141">
    <property type="entry name" value="Uracil-DNA glycosylase-like"/>
    <property type="match status" value="1"/>
</dbReference>
<sequence length="168" mass="18264">MSDRKTGFEPVVDDRTRLLVCGSLPGDASLQAAQYYAHPRNLFWHLIGHAAGIANLPALPYDDRLAALLDRGIGLWDVARSASRRGSLDAAMRDIDHADLPALAARLPKLEAIGFNGATAAKIGPRMMADSLRITLIDLPSSSPAHAAMTREQKQERWSALSPWIACR</sequence>
<name>A0A916Z2U9_9SPHN</name>